<dbReference type="RefSeq" id="WP_136495511.1">
    <property type="nucleotide sequence ID" value="NZ_CP046052.1"/>
</dbReference>
<dbReference type="EMBL" id="CP046052">
    <property type="protein sequence ID" value="QGM45229.1"/>
    <property type="molecule type" value="Genomic_DNA"/>
</dbReference>
<proteinExistence type="predicted"/>
<sequence>MPLTLTLTEGVLPHGAEKTAIARITHAFLKSHGLAGNKTMTPNVTAHVHLAPKGLTFAGGEPVEGAWIEWKVPSFALADREIQKAFFAEAVQIVHELSGGRLPKSHIWANAVHAADGAWTLDGAAMTNAELVASVAKG</sequence>
<dbReference type="AlphaFoldDB" id="A0A6B8KC15"/>
<keyword evidence="2" id="KW-1185">Reference proteome</keyword>
<accession>A0A6B8KC15</accession>
<dbReference type="Proteomes" id="UP000309061">
    <property type="component" value="Chromosome"/>
</dbReference>
<evidence type="ECO:0000313" key="2">
    <source>
        <dbReference type="Proteomes" id="UP000309061"/>
    </source>
</evidence>
<gene>
    <name evidence="1" type="ORF">H2LOC_005710</name>
</gene>
<dbReference type="OrthoDB" id="1438441at2"/>
<protein>
    <submittedName>
        <fullName evidence="1">4-oxalocrotonate tautomerase</fullName>
    </submittedName>
</protein>
<dbReference type="KEGG" id="mhey:H2LOC_005710"/>
<evidence type="ECO:0000313" key="1">
    <source>
        <dbReference type="EMBL" id="QGM45229.1"/>
    </source>
</evidence>
<name>A0A6B8KC15_9HYPH</name>
<reference evidence="1 2" key="1">
    <citation type="submission" date="2019-11" db="EMBL/GenBank/DDBJ databases">
        <title>The genome sequence of Methylocystis heyeri.</title>
        <authorList>
            <person name="Oshkin I.Y."/>
            <person name="Miroshnikov K."/>
            <person name="Dedysh S.N."/>
        </authorList>
    </citation>
    <scope>NUCLEOTIDE SEQUENCE [LARGE SCALE GENOMIC DNA]</scope>
    <source>
        <strain evidence="1 2">H2</strain>
    </source>
</reference>
<organism evidence="1 2">
    <name type="scientific">Methylocystis heyeri</name>
    <dbReference type="NCBI Taxonomy" id="391905"/>
    <lineage>
        <taxon>Bacteria</taxon>
        <taxon>Pseudomonadati</taxon>
        <taxon>Pseudomonadota</taxon>
        <taxon>Alphaproteobacteria</taxon>
        <taxon>Hyphomicrobiales</taxon>
        <taxon>Methylocystaceae</taxon>
        <taxon>Methylocystis</taxon>
    </lineage>
</organism>